<dbReference type="Proteomes" id="UP000663889">
    <property type="component" value="Unassembled WGS sequence"/>
</dbReference>
<proteinExistence type="predicted"/>
<dbReference type="EMBL" id="CAJNOU010002004">
    <property type="protein sequence ID" value="CAF1279466.1"/>
    <property type="molecule type" value="Genomic_DNA"/>
</dbReference>
<name>A0A815C263_9BILA</name>
<dbReference type="AlphaFoldDB" id="A0A815C263"/>
<gene>
    <name evidence="3" type="ORF">FNK824_LOCUS27569</name>
    <name evidence="2" type="ORF">SEV965_LOCUS25177</name>
</gene>
<feature type="domain" description="F-box" evidence="1">
    <location>
        <begin position="14"/>
        <end position="61"/>
    </location>
</feature>
<sequence>MENIEVKTDMETLILRINDLPDEILMIIFKNMYNTEVLYSLLDVDKGLNRIVCDSAFTYRLSLLRSVPTRLIVSESLSRYFIYPLLDSIVNRFCLQILPQINNKIKWLNLESSSIKRILRATNYPALYGFGLYNIETNEAINLFSDETLFNCTFKNQISALVIDISTNGQRTSTEHVNVHLFKHILTIFTNLRYLNFGPSSIWYQQLSFDTQFSTMISSSLLELHVRLQDFIDCIYLLDGRFNQLHTLHVNITYIMSSNLTINNKEKLPNLRFFSLRSNRNTDCYDELIVPLLNRMLNLEELNLFLQVSDRQKFVDDNDLKRNIIDHMTRLNKFKFCIYSSIQFDNEFDFPSNENIQKIFKDFQDNQIISYIDYFPKARQGQCHNYSYPYELKNYDKITNNFPGGLHQFVRIVSLYDEHSFEHEFFLRISQSFPYMEKLTVINRTQQINKQCRKSKHQNQKFSIIKYPNLIELDLHRTHKDYHRQFLFDIITCLPDNVYVCMDYRLTKKVTHNFRRNITRNNCSKIGNVFFYYKSKFPEHLKDYFPRARIA</sequence>
<protein>
    <recommendedName>
        <fullName evidence="1">F-box domain-containing protein</fullName>
    </recommendedName>
</protein>
<evidence type="ECO:0000313" key="4">
    <source>
        <dbReference type="Proteomes" id="UP000663889"/>
    </source>
</evidence>
<evidence type="ECO:0000313" key="3">
    <source>
        <dbReference type="EMBL" id="CAF4029583.1"/>
    </source>
</evidence>
<reference evidence="2" key="1">
    <citation type="submission" date="2021-02" db="EMBL/GenBank/DDBJ databases">
        <authorList>
            <person name="Nowell W R."/>
        </authorList>
    </citation>
    <scope>NUCLEOTIDE SEQUENCE</scope>
</reference>
<dbReference type="PROSITE" id="PS50181">
    <property type="entry name" value="FBOX"/>
    <property type="match status" value="1"/>
</dbReference>
<dbReference type="EMBL" id="CAJOBE010007204">
    <property type="protein sequence ID" value="CAF4029583.1"/>
    <property type="molecule type" value="Genomic_DNA"/>
</dbReference>
<accession>A0A815C263</accession>
<dbReference type="Proteomes" id="UP000663874">
    <property type="component" value="Unassembled WGS sequence"/>
</dbReference>
<dbReference type="InterPro" id="IPR001810">
    <property type="entry name" value="F-box_dom"/>
</dbReference>
<evidence type="ECO:0000313" key="2">
    <source>
        <dbReference type="EMBL" id="CAF1279466.1"/>
    </source>
</evidence>
<comment type="caution">
    <text evidence="2">The sequence shown here is derived from an EMBL/GenBank/DDBJ whole genome shotgun (WGS) entry which is preliminary data.</text>
</comment>
<evidence type="ECO:0000259" key="1">
    <source>
        <dbReference type="PROSITE" id="PS50181"/>
    </source>
</evidence>
<organism evidence="2 4">
    <name type="scientific">Rotaria sordida</name>
    <dbReference type="NCBI Taxonomy" id="392033"/>
    <lineage>
        <taxon>Eukaryota</taxon>
        <taxon>Metazoa</taxon>
        <taxon>Spiralia</taxon>
        <taxon>Gnathifera</taxon>
        <taxon>Rotifera</taxon>
        <taxon>Eurotatoria</taxon>
        <taxon>Bdelloidea</taxon>
        <taxon>Philodinida</taxon>
        <taxon>Philodinidae</taxon>
        <taxon>Rotaria</taxon>
    </lineage>
</organism>